<dbReference type="Pfam" id="PF06905">
    <property type="entry name" value="FAIM1"/>
    <property type="match status" value="1"/>
</dbReference>
<evidence type="ECO:0000313" key="3">
    <source>
        <dbReference type="Proteomes" id="UP001195483"/>
    </source>
</evidence>
<evidence type="ECO:0000256" key="1">
    <source>
        <dbReference type="SAM" id="Coils"/>
    </source>
</evidence>
<gene>
    <name evidence="2" type="ORF">CHS0354_023391</name>
</gene>
<sequence length="133" mass="14830">MSVILTACRNSKQRAIEKALKKRAEKVRLKREAQLQQLENQAFLPSSTDGAVSKAWSFTIDSEVYNVIYFMDSCEVICNDSVVDVMSNFDDQSSIHDFVLGSSFKARIKSTYNPLQGGPVIHTLTIDGNPVPE</sequence>
<dbReference type="GO" id="GO:0043066">
    <property type="term" value="P:negative regulation of apoptotic process"/>
    <property type="evidence" value="ECO:0007669"/>
    <property type="project" value="InterPro"/>
</dbReference>
<protein>
    <submittedName>
        <fullName evidence="2">Uncharacterized protein</fullName>
    </submittedName>
</protein>
<keyword evidence="1" id="KW-0175">Coiled coil</keyword>
<dbReference type="InterPro" id="IPR010695">
    <property type="entry name" value="FAIM1"/>
</dbReference>
<name>A0AAE0T4Q3_9BIVA</name>
<accession>A0AAE0T4Q3</accession>
<proteinExistence type="predicted"/>
<dbReference type="InterPro" id="IPR038513">
    <property type="entry name" value="FAIM1_dom_sf"/>
</dbReference>
<feature type="coiled-coil region" evidence="1">
    <location>
        <begin position="12"/>
        <end position="41"/>
    </location>
</feature>
<dbReference type="Gene3D" id="2.40.128.180">
    <property type="match status" value="1"/>
</dbReference>
<evidence type="ECO:0000313" key="2">
    <source>
        <dbReference type="EMBL" id="KAK3603772.1"/>
    </source>
</evidence>
<reference evidence="2" key="2">
    <citation type="journal article" date="2021" name="Genome Biol. Evol.">
        <title>Developing a high-quality reference genome for a parasitic bivalve with doubly uniparental inheritance (Bivalvia: Unionida).</title>
        <authorList>
            <person name="Smith C.H."/>
        </authorList>
    </citation>
    <scope>NUCLEOTIDE SEQUENCE</scope>
    <source>
        <strain evidence="2">CHS0354</strain>
        <tissue evidence="2">Mantle</tissue>
    </source>
</reference>
<comment type="caution">
    <text evidence="2">The sequence shown here is derived from an EMBL/GenBank/DDBJ whole genome shotgun (WGS) entry which is preliminary data.</text>
</comment>
<dbReference type="Proteomes" id="UP001195483">
    <property type="component" value="Unassembled WGS sequence"/>
</dbReference>
<reference evidence="2" key="1">
    <citation type="journal article" date="2021" name="Genome Biol. Evol.">
        <title>A High-Quality Reference Genome for a Parasitic Bivalve with Doubly Uniparental Inheritance (Bivalvia: Unionida).</title>
        <authorList>
            <person name="Smith C.H."/>
        </authorList>
    </citation>
    <scope>NUCLEOTIDE SEQUENCE</scope>
    <source>
        <strain evidence="2">CHS0354</strain>
    </source>
</reference>
<dbReference type="AlphaFoldDB" id="A0AAE0T4Q3"/>
<reference evidence="2" key="3">
    <citation type="submission" date="2023-05" db="EMBL/GenBank/DDBJ databases">
        <authorList>
            <person name="Smith C.H."/>
        </authorList>
    </citation>
    <scope>NUCLEOTIDE SEQUENCE</scope>
    <source>
        <strain evidence="2">CHS0354</strain>
        <tissue evidence="2">Mantle</tissue>
    </source>
</reference>
<organism evidence="2 3">
    <name type="scientific">Potamilus streckersoni</name>
    <dbReference type="NCBI Taxonomy" id="2493646"/>
    <lineage>
        <taxon>Eukaryota</taxon>
        <taxon>Metazoa</taxon>
        <taxon>Spiralia</taxon>
        <taxon>Lophotrochozoa</taxon>
        <taxon>Mollusca</taxon>
        <taxon>Bivalvia</taxon>
        <taxon>Autobranchia</taxon>
        <taxon>Heteroconchia</taxon>
        <taxon>Palaeoheterodonta</taxon>
        <taxon>Unionida</taxon>
        <taxon>Unionoidea</taxon>
        <taxon>Unionidae</taxon>
        <taxon>Ambleminae</taxon>
        <taxon>Lampsilini</taxon>
        <taxon>Potamilus</taxon>
    </lineage>
</organism>
<keyword evidence="3" id="KW-1185">Reference proteome</keyword>
<dbReference type="EMBL" id="JAEAOA010001410">
    <property type="protein sequence ID" value="KAK3603772.1"/>
    <property type="molecule type" value="Genomic_DNA"/>
</dbReference>